<feature type="compositionally biased region" description="Low complexity" evidence="2">
    <location>
        <begin position="20"/>
        <end position="39"/>
    </location>
</feature>
<dbReference type="AlphaFoldDB" id="A0ABD5FI56"/>
<feature type="compositionally biased region" description="Polar residues" evidence="2">
    <location>
        <begin position="67"/>
        <end position="87"/>
    </location>
</feature>
<dbReference type="Pfam" id="PF08139">
    <property type="entry name" value="LPAM_1"/>
    <property type="match status" value="1"/>
</dbReference>
<dbReference type="RefSeq" id="WP_311957080.1">
    <property type="nucleotide sequence ID" value="NZ_JARQDZ010000001.1"/>
</dbReference>
<protein>
    <submittedName>
        <fullName evidence="3">Lipoprotein</fullName>
    </submittedName>
</protein>
<proteinExistence type="predicted"/>
<evidence type="ECO:0000256" key="1">
    <source>
        <dbReference type="ARBA" id="ARBA00022729"/>
    </source>
</evidence>
<feature type="region of interest" description="Disordered" evidence="2">
    <location>
        <begin position="67"/>
        <end position="90"/>
    </location>
</feature>
<dbReference type="PROSITE" id="PS51257">
    <property type="entry name" value="PROKAR_LIPOPROTEIN"/>
    <property type="match status" value="1"/>
</dbReference>
<feature type="region of interest" description="Disordered" evidence="2">
    <location>
        <begin position="20"/>
        <end position="53"/>
    </location>
</feature>
<name>A0ABD5FI56_ENTCA</name>
<evidence type="ECO:0000256" key="2">
    <source>
        <dbReference type="SAM" id="MobiDB-lite"/>
    </source>
</evidence>
<evidence type="ECO:0000313" key="3">
    <source>
        <dbReference type="EMBL" id="MDT2981774.1"/>
    </source>
</evidence>
<keyword evidence="3" id="KW-0449">Lipoprotein</keyword>
<dbReference type="EMBL" id="JARQDZ010000001">
    <property type="protein sequence ID" value="MDT2981774.1"/>
    <property type="molecule type" value="Genomic_DNA"/>
</dbReference>
<reference evidence="3 4" key="1">
    <citation type="submission" date="2023-03" db="EMBL/GenBank/DDBJ databases">
        <authorList>
            <person name="Shen W."/>
            <person name="Cai J."/>
        </authorList>
    </citation>
    <scope>NUCLEOTIDE SEQUENCE [LARGE SCALE GENOMIC DNA]</scope>
    <source>
        <strain evidence="3 4">B516</strain>
    </source>
</reference>
<dbReference type="InterPro" id="IPR012640">
    <property type="entry name" value="Membr_lipoprot_lipid_attach_CS"/>
</dbReference>
<sequence length="157" mass="17380">MKKSFFILGCVLVLSGCSNKTSVSTASDSSDTLQTSSTTMVSSATESHENTTEYSLDKYQSISESQDNTLESSFIENSSNQETSVPMTNKEDEYYQQIKDAWQKEKDYIDSVTDPKVKQSLQTPFAAANAKATELVMNNPSDETIIMNALKKVLDDQ</sequence>
<keyword evidence="1" id="KW-0732">Signal</keyword>
<comment type="caution">
    <text evidence="3">The sequence shown here is derived from an EMBL/GenBank/DDBJ whole genome shotgun (WGS) entry which is preliminary data.</text>
</comment>
<gene>
    <name evidence="3" type="ORF">P7I34_03790</name>
</gene>
<evidence type="ECO:0000313" key="4">
    <source>
        <dbReference type="Proteomes" id="UP001253851"/>
    </source>
</evidence>
<organism evidence="3 4">
    <name type="scientific">Enterococcus casseliflavus</name>
    <name type="common">Enterococcus flavescens</name>
    <dbReference type="NCBI Taxonomy" id="37734"/>
    <lineage>
        <taxon>Bacteria</taxon>
        <taxon>Bacillati</taxon>
        <taxon>Bacillota</taxon>
        <taxon>Bacilli</taxon>
        <taxon>Lactobacillales</taxon>
        <taxon>Enterococcaceae</taxon>
        <taxon>Enterococcus</taxon>
    </lineage>
</organism>
<dbReference type="Proteomes" id="UP001253851">
    <property type="component" value="Unassembled WGS sequence"/>
</dbReference>
<accession>A0ABD5FI56</accession>